<protein>
    <submittedName>
        <fullName evidence="3">Uncharacterized protein</fullName>
    </submittedName>
</protein>
<dbReference type="Gene3D" id="3.40.190.10">
    <property type="entry name" value="Periplasmic binding protein-like II"/>
    <property type="match status" value="2"/>
</dbReference>
<sequence>MKSHLSFVLFTATAALLPFASANSRSLCAVKFRGTCEPPYVEAEEKEIERLYQDALEEGGHVNVLAGGDLPFASVGIVKAFEKRFPGTTLNITMDISKYHDVLIDRQLAQGGGALETDVAHLQTIQNFPRWKSEGRLMQYKPVGFSHLYDPYKDEEGYYWPTHINFFTNLVSTSIPPDQRPTEAQDYLKPQFFGGKIMYTYPNDDDAILYQFMKVIEENGEDWMRAFIRQKPIAVRGTGTPPFYINNGTCLVTFTSKSSLTPDATAKSLTLLPKKTFFQSWAQQGGIFNEAKHPAAAKLYVSWLTSYNVQKTLYSHIWSPRVDIPPPPGYKHIWDIENTDPLGFQSYMQNRTKVEEDKAYIQQFVGPVRGVSSLRLSYS</sequence>
<dbReference type="PANTHER" id="PTHR30006">
    <property type="entry name" value="THIAMINE-BINDING PERIPLASMIC PROTEIN-RELATED"/>
    <property type="match status" value="1"/>
</dbReference>
<evidence type="ECO:0000256" key="2">
    <source>
        <dbReference type="SAM" id="SignalP"/>
    </source>
</evidence>
<accession>A0ABR2X391</accession>
<proteinExistence type="predicted"/>
<keyword evidence="1 2" id="KW-0732">Signal</keyword>
<evidence type="ECO:0000313" key="3">
    <source>
        <dbReference type="EMBL" id="KAK9768198.1"/>
    </source>
</evidence>
<dbReference type="PANTHER" id="PTHR30006:SF2">
    <property type="entry name" value="ABC TRANSPORTER SUBSTRATE-BINDING PROTEIN"/>
    <property type="match status" value="1"/>
</dbReference>
<organism evidence="3 4">
    <name type="scientific">Basidiobolus ranarum</name>
    <dbReference type="NCBI Taxonomy" id="34480"/>
    <lineage>
        <taxon>Eukaryota</taxon>
        <taxon>Fungi</taxon>
        <taxon>Fungi incertae sedis</taxon>
        <taxon>Zoopagomycota</taxon>
        <taxon>Entomophthoromycotina</taxon>
        <taxon>Basidiobolomycetes</taxon>
        <taxon>Basidiobolales</taxon>
        <taxon>Basidiobolaceae</taxon>
        <taxon>Basidiobolus</taxon>
    </lineage>
</organism>
<reference evidence="3 4" key="1">
    <citation type="submission" date="2023-04" db="EMBL/GenBank/DDBJ databases">
        <title>Genome of Basidiobolus ranarum AG-B5.</title>
        <authorList>
            <person name="Stajich J.E."/>
            <person name="Carter-House D."/>
            <person name="Gryganskyi A."/>
        </authorList>
    </citation>
    <scope>NUCLEOTIDE SEQUENCE [LARGE SCALE GENOMIC DNA]</scope>
    <source>
        <strain evidence="3 4">AG-B5</strain>
    </source>
</reference>
<keyword evidence="4" id="KW-1185">Reference proteome</keyword>
<dbReference type="EMBL" id="JASJQH010000029">
    <property type="protein sequence ID" value="KAK9768198.1"/>
    <property type="molecule type" value="Genomic_DNA"/>
</dbReference>
<dbReference type="SUPFAM" id="SSF53850">
    <property type="entry name" value="Periplasmic binding protein-like II"/>
    <property type="match status" value="1"/>
</dbReference>
<gene>
    <name evidence="3" type="ORF">K7432_001334</name>
</gene>
<dbReference type="Pfam" id="PF13531">
    <property type="entry name" value="SBP_bac_11"/>
    <property type="match status" value="1"/>
</dbReference>
<feature type="signal peptide" evidence="2">
    <location>
        <begin position="1"/>
        <end position="22"/>
    </location>
</feature>
<feature type="chain" id="PRO_5047286150" evidence="2">
    <location>
        <begin position="23"/>
        <end position="379"/>
    </location>
</feature>
<comment type="caution">
    <text evidence="3">The sequence shown here is derived from an EMBL/GenBank/DDBJ whole genome shotgun (WGS) entry which is preliminary data.</text>
</comment>
<evidence type="ECO:0000256" key="1">
    <source>
        <dbReference type="ARBA" id="ARBA00022729"/>
    </source>
</evidence>
<evidence type="ECO:0000313" key="4">
    <source>
        <dbReference type="Proteomes" id="UP001479436"/>
    </source>
</evidence>
<dbReference type="Proteomes" id="UP001479436">
    <property type="component" value="Unassembled WGS sequence"/>
</dbReference>
<name>A0ABR2X391_9FUNG</name>